<sequence length="75" mass="8663">MFSSSQFTATDNASQRPIILVIKLAREKKRVIPDYQNENENLSLQLIGVKTKLITLAVFEFFLTQLQVTKFNQNM</sequence>
<organism evidence="1 2">
    <name type="scientific">Clunio marinus</name>
    <dbReference type="NCBI Taxonomy" id="568069"/>
    <lineage>
        <taxon>Eukaryota</taxon>
        <taxon>Metazoa</taxon>
        <taxon>Ecdysozoa</taxon>
        <taxon>Arthropoda</taxon>
        <taxon>Hexapoda</taxon>
        <taxon>Insecta</taxon>
        <taxon>Pterygota</taxon>
        <taxon>Neoptera</taxon>
        <taxon>Endopterygota</taxon>
        <taxon>Diptera</taxon>
        <taxon>Nematocera</taxon>
        <taxon>Chironomoidea</taxon>
        <taxon>Chironomidae</taxon>
        <taxon>Clunio</taxon>
    </lineage>
</organism>
<dbReference type="EMBL" id="CVRI01000036">
    <property type="protein sequence ID" value="CRK93130.1"/>
    <property type="molecule type" value="Genomic_DNA"/>
</dbReference>
<evidence type="ECO:0000313" key="2">
    <source>
        <dbReference type="Proteomes" id="UP000183832"/>
    </source>
</evidence>
<gene>
    <name evidence="1" type="ORF">CLUMA_CG006642</name>
</gene>
<name>A0A1J1I018_9DIPT</name>
<protein>
    <submittedName>
        <fullName evidence="1">CLUMA_CG006642, isoform A</fullName>
    </submittedName>
</protein>
<reference evidence="1 2" key="1">
    <citation type="submission" date="2015-04" db="EMBL/GenBank/DDBJ databases">
        <authorList>
            <person name="Syromyatnikov M.Y."/>
            <person name="Popov V.N."/>
        </authorList>
    </citation>
    <scope>NUCLEOTIDE SEQUENCE [LARGE SCALE GENOMIC DNA]</scope>
</reference>
<dbReference type="AlphaFoldDB" id="A0A1J1I018"/>
<proteinExistence type="predicted"/>
<accession>A0A1J1I018</accession>
<keyword evidence="2" id="KW-1185">Reference proteome</keyword>
<dbReference type="Proteomes" id="UP000183832">
    <property type="component" value="Unassembled WGS sequence"/>
</dbReference>
<evidence type="ECO:0000313" key="1">
    <source>
        <dbReference type="EMBL" id="CRK93130.1"/>
    </source>
</evidence>